<dbReference type="GO" id="GO:0003677">
    <property type="term" value="F:DNA binding"/>
    <property type="evidence" value="ECO:0007669"/>
    <property type="project" value="UniProtKB-KW"/>
</dbReference>
<evidence type="ECO:0000256" key="2">
    <source>
        <dbReference type="ARBA" id="ARBA00023125"/>
    </source>
</evidence>
<evidence type="ECO:0000256" key="3">
    <source>
        <dbReference type="ARBA" id="ARBA00023163"/>
    </source>
</evidence>
<keyword evidence="3" id="KW-0804">Transcription</keyword>
<reference evidence="6" key="1">
    <citation type="submission" date="2021-03" db="EMBL/GenBank/DDBJ databases">
        <authorList>
            <person name="Jaffe A."/>
        </authorList>
    </citation>
    <scope>NUCLEOTIDE SEQUENCE</scope>
    <source>
        <strain evidence="6">RIFCSPHIGHO2_01_FULL_AR10_44_11</strain>
    </source>
</reference>
<keyword evidence="1" id="KW-0805">Transcription regulation</keyword>
<dbReference type="PANTHER" id="PTHR33154">
    <property type="entry name" value="TRANSCRIPTIONAL REGULATOR, ARSR FAMILY"/>
    <property type="match status" value="1"/>
</dbReference>
<proteinExistence type="predicted"/>
<dbReference type="InterPro" id="IPR036390">
    <property type="entry name" value="WH_DNA-bd_sf"/>
</dbReference>
<gene>
    <name evidence="6" type="ORF">J4415_01735</name>
</gene>
<feature type="domain" description="HTH arsR-type" evidence="5">
    <location>
        <begin position="10"/>
        <end position="104"/>
    </location>
</feature>
<feature type="non-terminal residue" evidence="6">
    <location>
        <position position="1"/>
    </location>
</feature>
<dbReference type="Gene3D" id="1.10.10.10">
    <property type="entry name" value="Winged helix-like DNA-binding domain superfamily/Winged helix DNA-binding domain"/>
    <property type="match status" value="1"/>
</dbReference>
<dbReference type="GO" id="GO:0003700">
    <property type="term" value="F:DNA-binding transcription factor activity"/>
    <property type="evidence" value="ECO:0007669"/>
    <property type="project" value="InterPro"/>
</dbReference>
<evidence type="ECO:0000313" key="7">
    <source>
        <dbReference type="Proteomes" id="UP000677687"/>
    </source>
</evidence>
<reference evidence="6" key="2">
    <citation type="submission" date="2021-05" db="EMBL/GenBank/DDBJ databases">
        <title>Protein family content uncovers lineage relationships and bacterial pathway maintenance mechanisms in DPANN archaea.</title>
        <authorList>
            <person name="Castelle C.J."/>
            <person name="Meheust R."/>
            <person name="Jaffe A.L."/>
            <person name="Seitz K."/>
            <person name="Gong X."/>
            <person name="Baker B.J."/>
            <person name="Banfield J.F."/>
        </authorList>
    </citation>
    <scope>NUCLEOTIDE SEQUENCE</scope>
    <source>
        <strain evidence="6">RIFCSPHIGHO2_01_FULL_AR10_44_11</strain>
    </source>
</reference>
<keyword evidence="2" id="KW-0238">DNA-binding</keyword>
<keyword evidence="4" id="KW-0175">Coiled coil</keyword>
<dbReference type="CDD" id="cd00090">
    <property type="entry name" value="HTH_ARSR"/>
    <property type="match status" value="1"/>
</dbReference>
<dbReference type="InterPro" id="IPR011991">
    <property type="entry name" value="ArsR-like_HTH"/>
</dbReference>
<accession>A0A8T4L2L3</accession>
<dbReference type="InterPro" id="IPR051081">
    <property type="entry name" value="HTH_MetalResp_TranReg"/>
</dbReference>
<evidence type="ECO:0000256" key="1">
    <source>
        <dbReference type="ARBA" id="ARBA00023015"/>
    </source>
</evidence>
<dbReference type="PROSITE" id="PS50987">
    <property type="entry name" value="HTH_ARSR_2"/>
    <property type="match status" value="1"/>
</dbReference>
<feature type="coiled-coil region" evidence="4">
    <location>
        <begin position="30"/>
        <end position="57"/>
    </location>
</feature>
<dbReference type="Pfam" id="PF01022">
    <property type="entry name" value="HTH_5"/>
    <property type="match status" value="1"/>
</dbReference>
<organism evidence="6 7">
    <name type="scientific">Candidatus Iainarchaeum sp</name>
    <dbReference type="NCBI Taxonomy" id="3101447"/>
    <lineage>
        <taxon>Archaea</taxon>
        <taxon>Candidatus Iainarchaeota</taxon>
        <taxon>Candidatus Iainarchaeia</taxon>
        <taxon>Candidatus Iainarchaeales</taxon>
        <taxon>Candidatus Iainarchaeaceae</taxon>
        <taxon>Candidatus Iainarchaeum</taxon>
    </lineage>
</organism>
<evidence type="ECO:0000256" key="4">
    <source>
        <dbReference type="SAM" id="Coils"/>
    </source>
</evidence>
<dbReference type="PANTHER" id="PTHR33154:SF36">
    <property type="entry name" value="TRANSCRIPTIONAL REGULATOR"/>
    <property type="match status" value="1"/>
</dbReference>
<evidence type="ECO:0000259" key="5">
    <source>
        <dbReference type="PROSITE" id="PS50987"/>
    </source>
</evidence>
<dbReference type="SMART" id="SM00418">
    <property type="entry name" value="HTH_ARSR"/>
    <property type="match status" value="1"/>
</dbReference>
<name>A0A8T4L2L3_9ARCH</name>
<comment type="caution">
    <text evidence="6">The sequence shown here is derived from an EMBL/GenBank/DDBJ whole genome shotgun (WGS) entry which is preliminary data.</text>
</comment>
<sequence length="110" mass="12867">LLNVACNSISHMQREKNYEIFFGLLANKFKQRIIAELMRREQNVNELSKNLKAERSKVSHALLVLEKCRVAVARKEGKFRIYSLNSETIVPLLRLVDRHAGKYCEKCNYK</sequence>
<protein>
    <submittedName>
        <fullName evidence="6">Helix-turn-helix transcriptional regulator</fullName>
    </submittedName>
</protein>
<dbReference type="Proteomes" id="UP000677687">
    <property type="component" value="Unassembled WGS sequence"/>
</dbReference>
<evidence type="ECO:0000313" key="6">
    <source>
        <dbReference type="EMBL" id="MBS3057326.1"/>
    </source>
</evidence>
<dbReference type="SUPFAM" id="SSF46785">
    <property type="entry name" value="Winged helix' DNA-binding domain"/>
    <property type="match status" value="1"/>
</dbReference>
<dbReference type="InterPro" id="IPR001845">
    <property type="entry name" value="HTH_ArsR_DNA-bd_dom"/>
</dbReference>
<dbReference type="InterPro" id="IPR036388">
    <property type="entry name" value="WH-like_DNA-bd_sf"/>
</dbReference>
<dbReference type="EMBL" id="JAGVWD010000021">
    <property type="protein sequence ID" value="MBS3057326.1"/>
    <property type="molecule type" value="Genomic_DNA"/>
</dbReference>
<dbReference type="AlphaFoldDB" id="A0A8T4L2L3"/>